<evidence type="ECO:0000259" key="3">
    <source>
        <dbReference type="PROSITE" id="PS50102"/>
    </source>
</evidence>
<evidence type="ECO:0000256" key="1">
    <source>
        <dbReference type="ARBA" id="ARBA00022884"/>
    </source>
</evidence>
<dbReference type="Gene3D" id="3.30.70.330">
    <property type="match status" value="1"/>
</dbReference>
<keyword evidence="1 2" id="KW-0694">RNA-binding</keyword>
<dbReference type="InterPro" id="IPR012677">
    <property type="entry name" value="Nucleotide-bd_a/b_plait_sf"/>
</dbReference>
<feature type="domain" description="RRM" evidence="3">
    <location>
        <begin position="1"/>
        <end position="39"/>
    </location>
</feature>
<dbReference type="PROSITE" id="PS50102">
    <property type="entry name" value="RRM"/>
    <property type="match status" value="1"/>
</dbReference>
<dbReference type="InterPro" id="IPR035979">
    <property type="entry name" value="RBD_domain_sf"/>
</dbReference>
<evidence type="ECO:0000256" key="2">
    <source>
        <dbReference type="PROSITE-ProRule" id="PRU00176"/>
    </source>
</evidence>
<reference evidence="4 5" key="1">
    <citation type="submission" date="2021-06" db="EMBL/GenBank/DDBJ databases">
        <title>Caerostris extrusa draft genome.</title>
        <authorList>
            <person name="Kono N."/>
            <person name="Arakawa K."/>
        </authorList>
    </citation>
    <scope>NUCLEOTIDE SEQUENCE [LARGE SCALE GENOMIC DNA]</scope>
</reference>
<comment type="caution">
    <text evidence="4">The sequence shown here is derived from an EMBL/GenBank/DDBJ whole genome shotgun (WGS) entry which is preliminary data.</text>
</comment>
<dbReference type="Pfam" id="PF00076">
    <property type="entry name" value="RRM_1"/>
    <property type="match status" value="1"/>
</dbReference>
<keyword evidence="5" id="KW-1185">Reference proteome</keyword>
<organism evidence="4 5">
    <name type="scientific">Caerostris extrusa</name>
    <name type="common">Bark spider</name>
    <name type="synonym">Caerostris bankana</name>
    <dbReference type="NCBI Taxonomy" id="172846"/>
    <lineage>
        <taxon>Eukaryota</taxon>
        <taxon>Metazoa</taxon>
        <taxon>Ecdysozoa</taxon>
        <taxon>Arthropoda</taxon>
        <taxon>Chelicerata</taxon>
        <taxon>Arachnida</taxon>
        <taxon>Araneae</taxon>
        <taxon>Araneomorphae</taxon>
        <taxon>Entelegynae</taxon>
        <taxon>Araneoidea</taxon>
        <taxon>Araneidae</taxon>
        <taxon>Caerostris</taxon>
    </lineage>
</organism>
<evidence type="ECO:0000313" key="4">
    <source>
        <dbReference type="EMBL" id="GIX98952.1"/>
    </source>
</evidence>
<dbReference type="GO" id="GO:0003723">
    <property type="term" value="F:RNA binding"/>
    <property type="evidence" value="ECO:0007669"/>
    <property type="project" value="UniProtKB-UniRule"/>
</dbReference>
<gene>
    <name evidence="4" type="primary">Rbm46_1</name>
    <name evidence="4" type="ORF">CEXT_445591</name>
</gene>
<sequence length="129" mass="14825">MRDFAFIHYSKREDAENALQQFDGVTVDGCALEVTWAKPPETQKQRSLMKKRCHYLLQNAASGFSMLPRGNIRSRLPLSTFSNLKSPFTITRPIQLLNYICLENGWGNLNTIYRVSNLNHPSYFSYAGF</sequence>
<evidence type="ECO:0000313" key="5">
    <source>
        <dbReference type="Proteomes" id="UP001054945"/>
    </source>
</evidence>
<dbReference type="AlphaFoldDB" id="A0AAV4PUT4"/>
<dbReference type="InterPro" id="IPR000504">
    <property type="entry name" value="RRM_dom"/>
</dbReference>
<dbReference type="Proteomes" id="UP001054945">
    <property type="component" value="Unassembled WGS sequence"/>
</dbReference>
<protein>
    <submittedName>
        <fullName evidence="4">RNA-binding protein 46</fullName>
    </submittedName>
</protein>
<dbReference type="SUPFAM" id="SSF54928">
    <property type="entry name" value="RNA-binding domain, RBD"/>
    <property type="match status" value="1"/>
</dbReference>
<name>A0AAV4PUT4_CAEEX</name>
<accession>A0AAV4PUT4</accession>
<dbReference type="EMBL" id="BPLR01004987">
    <property type="protein sequence ID" value="GIX98952.1"/>
    <property type="molecule type" value="Genomic_DNA"/>
</dbReference>
<proteinExistence type="predicted"/>